<keyword evidence="1 4" id="KW-0639">Primosome</keyword>
<proteinExistence type="inferred from homology"/>
<reference evidence="5 6" key="1">
    <citation type="submission" date="2015-04" db="EMBL/GenBank/DDBJ databases">
        <title>Draft Genome Sequence of the Novel Agar-Digesting Marine Bacterium Q1.</title>
        <authorList>
            <person name="Li Y."/>
            <person name="Li D."/>
            <person name="Chen G."/>
            <person name="Du Z."/>
        </authorList>
    </citation>
    <scope>NUCLEOTIDE SEQUENCE [LARGE SCALE GENOMIC DNA]</scope>
    <source>
        <strain evidence="5 6">Q1</strain>
    </source>
</reference>
<dbReference type="PROSITE" id="PS50935">
    <property type="entry name" value="SSB"/>
    <property type="match status" value="1"/>
</dbReference>
<dbReference type="AlphaFoldDB" id="A0A0J8GNG7"/>
<evidence type="ECO:0000313" key="6">
    <source>
        <dbReference type="Proteomes" id="UP000037600"/>
    </source>
</evidence>
<dbReference type="InterPro" id="IPR000424">
    <property type="entry name" value="Primosome_PriB/ssb"/>
</dbReference>
<dbReference type="SUPFAM" id="SSF50249">
    <property type="entry name" value="Nucleic acid-binding proteins"/>
    <property type="match status" value="1"/>
</dbReference>
<keyword evidence="2 4" id="KW-0235">DNA replication</keyword>
<comment type="caution">
    <text evidence="5">The sequence shown here is derived from an EMBL/GenBank/DDBJ whole genome shotgun (WGS) entry which is preliminary data.</text>
</comment>
<evidence type="ECO:0000256" key="4">
    <source>
        <dbReference type="HAMAP-Rule" id="MF_00720"/>
    </source>
</evidence>
<name>A0A0J8GNG7_9ALTE</name>
<dbReference type="InterPro" id="IPR023646">
    <property type="entry name" value="Prisomal_replication_PriB"/>
</dbReference>
<gene>
    <name evidence="4" type="primary">priB</name>
    <name evidence="5" type="ORF">XM47_14695</name>
</gene>
<comment type="similarity">
    <text evidence="4">Belongs to the PriB family.</text>
</comment>
<comment type="function">
    <text evidence="4">Involved in the restart of stalled replication forks, which reloads the replicative helicase on sites other than the origin of replication; the PriA-PriB pathway is the major replication restart pathway. During primosome assembly it facilitates complex formation between PriA and DnaT on DNA; stabilizes PriA on DNA. Stimulates the DNA unwinding activity of PriA helicase.</text>
</comment>
<keyword evidence="6" id="KW-1185">Reference proteome</keyword>
<dbReference type="Gene3D" id="2.40.50.140">
    <property type="entry name" value="Nucleic acid-binding proteins"/>
    <property type="match status" value="1"/>
</dbReference>
<dbReference type="OrthoDB" id="9180733at2"/>
<dbReference type="Proteomes" id="UP000037600">
    <property type="component" value="Unassembled WGS sequence"/>
</dbReference>
<dbReference type="GO" id="GO:1990077">
    <property type="term" value="C:primosome complex"/>
    <property type="evidence" value="ECO:0007669"/>
    <property type="project" value="UniProtKB-UniRule"/>
</dbReference>
<accession>A0A0J8GNG7</accession>
<dbReference type="STRING" id="1513271.XM47_14695"/>
<dbReference type="EMBL" id="LAZL01000026">
    <property type="protein sequence ID" value="KMT64347.1"/>
    <property type="molecule type" value="Genomic_DNA"/>
</dbReference>
<comment type="subunit">
    <text evidence="4">Homodimer. Interacts with PriA and DnaT. Component of the replication restart primosome. Primosome assembly occurs via a 'hand-off' mechanism. PriA binds to replication forks, subsequently PriB then DnaT bind; DnaT then displaces ssDNA to generate the helicase loading substrate.</text>
</comment>
<dbReference type="GO" id="GO:0003697">
    <property type="term" value="F:single-stranded DNA binding"/>
    <property type="evidence" value="ECO:0007669"/>
    <property type="project" value="UniProtKB-UniRule"/>
</dbReference>
<dbReference type="InterPro" id="IPR012340">
    <property type="entry name" value="NA-bd_OB-fold"/>
</dbReference>
<dbReference type="GO" id="GO:0006269">
    <property type="term" value="P:DNA replication, synthesis of primer"/>
    <property type="evidence" value="ECO:0007669"/>
    <property type="project" value="UniProtKB-KW"/>
</dbReference>
<organism evidence="5 6">
    <name type="scientific">Catenovulum maritimum</name>
    <dbReference type="NCBI Taxonomy" id="1513271"/>
    <lineage>
        <taxon>Bacteria</taxon>
        <taxon>Pseudomonadati</taxon>
        <taxon>Pseudomonadota</taxon>
        <taxon>Gammaproteobacteria</taxon>
        <taxon>Alteromonadales</taxon>
        <taxon>Alteromonadaceae</taxon>
        <taxon>Catenovulum</taxon>
    </lineage>
</organism>
<evidence type="ECO:0000313" key="5">
    <source>
        <dbReference type="EMBL" id="KMT64347.1"/>
    </source>
</evidence>
<evidence type="ECO:0000256" key="2">
    <source>
        <dbReference type="ARBA" id="ARBA00022705"/>
    </source>
</evidence>
<sequence length="102" mass="11437">MFDNCLIISGEIVKAVKRTVSPAGIPHFQFAMEHVSEQIEADLPRRVYCRIRVLASGQALERQIQILELGVQVKVTGFIHSHKASNGISHIILHAQQIDRIN</sequence>
<protein>
    <recommendedName>
        <fullName evidence="4">Replication restart protein PriB</fullName>
    </recommendedName>
</protein>
<dbReference type="Pfam" id="PF22657">
    <property type="entry name" value="SSB_1"/>
    <property type="match status" value="1"/>
</dbReference>
<dbReference type="HAMAP" id="MF_00720">
    <property type="entry name" value="PriB"/>
    <property type="match status" value="1"/>
</dbReference>
<evidence type="ECO:0000256" key="3">
    <source>
        <dbReference type="ARBA" id="ARBA00023125"/>
    </source>
</evidence>
<dbReference type="PIRSF" id="PIRSF003135">
    <property type="entry name" value="Primosomal_n"/>
    <property type="match status" value="1"/>
</dbReference>
<keyword evidence="3 4" id="KW-0238">DNA-binding</keyword>
<dbReference type="NCBIfam" id="TIGR04418">
    <property type="entry name" value="PriB_gamma"/>
    <property type="match status" value="1"/>
</dbReference>
<evidence type="ECO:0000256" key="1">
    <source>
        <dbReference type="ARBA" id="ARBA00022515"/>
    </source>
</evidence>
<dbReference type="RefSeq" id="WP_048694091.1">
    <property type="nucleotide sequence ID" value="NZ_KQ130498.1"/>
</dbReference>